<dbReference type="Proteomes" id="UP001459277">
    <property type="component" value="Unassembled WGS sequence"/>
</dbReference>
<comment type="caution">
    <text evidence="2">The sequence shown here is derived from an EMBL/GenBank/DDBJ whole genome shotgun (WGS) entry which is preliminary data.</text>
</comment>
<evidence type="ECO:0000313" key="2">
    <source>
        <dbReference type="EMBL" id="KAK9997777.1"/>
    </source>
</evidence>
<dbReference type="EMBL" id="JAZDWU010000006">
    <property type="protein sequence ID" value="KAK9997777.1"/>
    <property type="molecule type" value="Genomic_DNA"/>
</dbReference>
<evidence type="ECO:0000313" key="3">
    <source>
        <dbReference type="Proteomes" id="UP001459277"/>
    </source>
</evidence>
<keyword evidence="3" id="KW-1185">Reference proteome</keyword>
<name>A0AAW2CJQ3_9ROSI</name>
<accession>A0AAW2CJQ3</accession>
<gene>
    <name evidence="2" type="ORF">SO802_017380</name>
</gene>
<organism evidence="2 3">
    <name type="scientific">Lithocarpus litseifolius</name>
    <dbReference type="NCBI Taxonomy" id="425828"/>
    <lineage>
        <taxon>Eukaryota</taxon>
        <taxon>Viridiplantae</taxon>
        <taxon>Streptophyta</taxon>
        <taxon>Embryophyta</taxon>
        <taxon>Tracheophyta</taxon>
        <taxon>Spermatophyta</taxon>
        <taxon>Magnoliopsida</taxon>
        <taxon>eudicotyledons</taxon>
        <taxon>Gunneridae</taxon>
        <taxon>Pentapetalae</taxon>
        <taxon>rosids</taxon>
        <taxon>fabids</taxon>
        <taxon>Fagales</taxon>
        <taxon>Fagaceae</taxon>
        <taxon>Lithocarpus</taxon>
    </lineage>
</organism>
<reference evidence="2 3" key="1">
    <citation type="submission" date="2024-01" db="EMBL/GenBank/DDBJ databases">
        <title>A telomere-to-telomere, gap-free genome of sweet tea (Lithocarpus litseifolius).</title>
        <authorList>
            <person name="Zhou J."/>
        </authorList>
    </citation>
    <scope>NUCLEOTIDE SEQUENCE [LARGE SCALE GENOMIC DNA]</scope>
    <source>
        <strain evidence="2">Zhou-2022a</strain>
        <tissue evidence="2">Leaf</tissue>
    </source>
</reference>
<evidence type="ECO:0000256" key="1">
    <source>
        <dbReference type="SAM" id="MobiDB-lite"/>
    </source>
</evidence>
<sequence length="123" mass="14647">MDDFAWDQLERVVPGAKVFRREPMILPNVVCSIFYRTSSWLAPEEHSSQRQNMSSSKTPSKKRKPSSEEVEEEEIKTCMHKVYKIDELKSSESYIHFCSTIFKDPKIRETFDYLPNKFLKREY</sequence>
<dbReference type="AlphaFoldDB" id="A0AAW2CJQ3"/>
<proteinExistence type="predicted"/>
<feature type="region of interest" description="Disordered" evidence="1">
    <location>
        <begin position="43"/>
        <end position="73"/>
    </location>
</feature>
<protein>
    <submittedName>
        <fullName evidence="2">Uncharacterized protein</fullName>
    </submittedName>
</protein>